<comment type="caution">
    <text evidence="5">The sequence shown here is derived from an EMBL/GenBank/DDBJ whole genome shotgun (WGS) entry which is preliminary data.</text>
</comment>
<dbReference type="Pfam" id="PF12833">
    <property type="entry name" value="HTH_18"/>
    <property type="match status" value="1"/>
</dbReference>
<evidence type="ECO:0000259" key="4">
    <source>
        <dbReference type="PROSITE" id="PS01124"/>
    </source>
</evidence>
<keyword evidence="6" id="KW-1185">Reference proteome</keyword>
<sequence length="236" mass="25337">MYAETPARLGVLTPWVACTWVRRVPAAAGVSALVVPDGCVDLLWMDGRLQVVGPDTRPRDVPLTPGTSIAGIRLRPGAARLLTGSTPVSALTDEQVDLTDLWGGTAYKLMELMEREPEAARVLEETLARRVARHAPEPLVMAAARALDQAEPPPVPSLAADLGVSERNLRRKVVAAVGYGPKTLEQVLRFGRASRAAADGVELARVAHDAGYADQAHLSREVRRWSGQPVPRPQGV</sequence>
<accession>A0ABV8LJR0</accession>
<dbReference type="InterPro" id="IPR018060">
    <property type="entry name" value="HTH_AraC"/>
</dbReference>
<dbReference type="InterPro" id="IPR050204">
    <property type="entry name" value="AraC_XylS_family_regulators"/>
</dbReference>
<feature type="domain" description="HTH araC/xylS-type" evidence="4">
    <location>
        <begin position="137"/>
        <end position="227"/>
    </location>
</feature>
<proteinExistence type="predicted"/>
<name>A0ABV8LJR0_9ACTN</name>
<dbReference type="RefSeq" id="WP_253755752.1">
    <property type="nucleotide sequence ID" value="NZ_JAMZDZ010000001.1"/>
</dbReference>
<evidence type="ECO:0000256" key="3">
    <source>
        <dbReference type="ARBA" id="ARBA00023163"/>
    </source>
</evidence>
<evidence type="ECO:0000313" key="6">
    <source>
        <dbReference type="Proteomes" id="UP001595816"/>
    </source>
</evidence>
<keyword evidence="2" id="KW-0238">DNA-binding</keyword>
<keyword evidence="1" id="KW-0805">Transcription regulation</keyword>
<evidence type="ECO:0000256" key="1">
    <source>
        <dbReference type="ARBA" id="ARBA00023015"/>
    </source>
</evidence>
<keyword evidence="3" id="KW-0804">Transcription</keyword>
<organism evidence="5 6">
    <name type="scientific">Hamadaea flava</name>
    <dbReference type="NCBI Taxonomy" id="1742688"/>
    <lineage>
        <taxon>Bacteria</taxon>
        <taxon>Bacillati</taxon>
        <taxon>Actinomycetota</taxon>
        <taxon>Actinomycetes</taxon>
        <taxon>Micromonosporales</taxon>
        <taxon>Micromonosporaceae</taxon>
        <taxon>Hamadaea</taxon>
    </lineage>
</organism>
<dbReference type="EMBL" id="JBHSAY010000004">
    <property type="protein sequence ID" value="MFC4130049.1"/>
    <property type="molecule type" value="Genomic_DNA"/>
</dbReference>
<dbReference type="PANTHER" id="PTHR46796:SF15">
    <property type="entry name" value="BLL1074 PROTEIN"/>
    <property type="match status" value="1"/>
</dbReference>
<evidence type="ECO:0000256" key="2">
    <source>
        <dbReference type="ARBA" id="ARBA00023125"/>
    </source>
</evidence>
<dbReference type="Gene3D" id="1.10.10.60">
    <property type="entry name" value="Homeodomain-like"/>
    <property type="match status" value="1"/>
</dbReference>
<dbReference type="SMART" id="SM00342">
    <property type="entry name" value="HTH_ARAC"/>
    <property type="match status" value="1"/>
</dbReference>
<dbReference type="PANTHER" id="PTHR46796">
    <property type="entry name" value="HTH-TYPE TRANSCRIPTIONAL ACTIVATOR RHAS-RELATED"/>
    <property type="match status" value="1"/>
</dbReference>
<dbReference type="Pfam" id="PF20240">
    <property type="entry name" value="DUF6597"/>
    <property type="match status" value="1"/>
</dbReference>
<evidence type="ECO:0000313" key="5">
    <source>
        <dbReference type="EMBL" id="MFC4130049.1"/>
    </source>
</evidence>
<protein>
    <submittedName>
        <fullName evidence="5">DUF6597 domain-containing transcriptional factor</fullName>
    </submittedName>
</protein>
<dbReference type="PROSITE" id="PS01124">
    <property type="entry name" value="HTH_ARAC_FAMILY_2"/>
    <property type="match status" value="1"/>
</dbReference>
<dbReference type="Proteomes" id="UP001595816">
    <property type="component" value="Unassembled WGS sequence"/>
</dbReference>
<reference evidence="6" key="1">
    <citation type="journal article" date="2019" name="Int. J. Syst. Evol. Microbiol.">
        <title>The Global Catalogue of Microorganisms (GCM) 10K type strain sequencing project: providing services to taxonomists for standard genome sequencing and annotation.</title>
        <authorList>
            <consortium name="The Broad Institute Genomics Platform"/>
            <consortium name="The Broad Institute Genome Sequencing Center for Infectious Disease"/>
            <person name="Wu L."/>
            <person name="Ma J."/>
        </authorList>
    </citation>
    <scope>NUCLEOTIDE SEQUENCE [LARGE SCALE GENOMIC DNA]</scope>
    <source>
        <strain evidence="6">CGMCC 4.7289</strain>
    </source>
</reference>
<dbReference type="InterPro" id="IPR046532">
    <property type="entry name" value="DUF6597"/>
</dbReference>
<gene>
    <name evidence="5" type="ORF">ACFOZ4_05460</name>
</gene>